<dbReference type="GeneID" id="20245164"/>
<dbReference type="KEGG" id="lgi:LOTGIDRAFT_195993"/>
<feature type="binding site" evidence="5">
    <location>
        <position position="232"/>
    </location>
    <ligand>
        <name>Fe cation</name>
        <dbReference type="ChEBI" id="CHEBI:24875"/>
        <note>catalytic</note>
    </ligand>
</feature>
<accession>V3Z3L7</accession>
<dbReference type="GO" id="GO:0010436">
    <property type="term" value="F:carotenoid dioxygenase activity"/>
    <property type="evidence" value="ECO:0007669"/>
    <property type="project" value="TreeGrafter"/>
</dbReference>
<dbReference type="AlphaFoldDB" id="V3Z3L7"/>
<dbReference type="GO" id="GO:0003834">
    <property type="term" value="F:beta-carotene 15,15'-dioxygenase activity"/>
    <property type="evidence" value="ECO:0007669"/>
    <property type="project" value="TreeGrafter"/>
</dbReference>
<keyword evidence="7" id="KW-1185">Reference proteome</keyword>
<evidence type="ECO:0000256" key="2">
    <source>
        <dbReference type="ARBA" id="ARBA00022723"/>
    </source>
</evidence>
<evidence type="ECO:0000313" key="7">
    <source>
        <dbReference type="Proteomes" id="UP000030746"/>
    </source>
</evidence>
<evidence type="ECO:0000256" key="4">
    <source>
        <dbReference type="ARBA" id="ARBA00023004"/>
    </source>
</evidence>
<name>V3Z3L7_LOTGI</name>
<dbReference type="GO" id="GO:0042574">
    <property type="term" value="P:retinal metabolic process"/>
    <property type="evidence" value="ECO:0007669"/>
    <property type="project" value="TreeGrafter"/>
</dbReference>
<proteinExistence type="inferred from homology"/>
<feature type="binding site" evidence="5">
    <location>
        <position position="515"/>
    </location>
    <ligand>
        <name>Fe cation</name>
        <dbReference type="ChEBI" id="CHEBI:24875"/>
        <note>catalytic</note>
    </ligand>
</feature>
<comment type="cofactor">
    <cofactor evidence="5">
        <name>Fe(2+)</name>
        <dbReference type="ChEBI" id="CHEBI:29033"/>
    </cofactor>
    <text evidence="5">Binds 1 Fe(2+) ion per subunit.</text>
</comment>
<dbReference type="EMBL" id="KB203301">
    <property type="protein sequence ID" value="ESO85228.1"/>
    <property type="molecule type" value="Genomic_DNA"/>
</dbReference>
<dbReference type="RefSeq" id="XP_009064143.1">
    <property type="nucleotide sequence ID" value="XM_009065895.1"/>
</dbReference>
<dbReference type="CTD" id="20245164"/>
<evidence type="ECO:0000256" key="1">
    <source>
        <dbReference type="ARBA" id="ARBA00006787"/>
    </source>
</evidence>
<keyword evidence="4 5" id="KW-0408">Iron</keyword>
<dbReference type="STRING" id="225164.V3Z3L7"/>
<dbReference type="Pfam" id="PF03055">
    <property type="entry name" value="RPE65"/>
    <property type="match status" value="1"/>
</dbReference>
<dbReference type="Proteomes" id="UP000030746">
    <property type="component" value="Unassembled WGS sequence"/>
</dbReference>
<comment type="similarity">
    <text evidence="1">Belongs to the carotenoid oxygenase family.</text>
</comment>
<dbReference type="PANTHER" id="PTHR10543">
    <property type="entry name" value="BETA-CAROTENE DIOXYGENASE"/>
    <property type="match status" value="1"/>
</dbReference>
<organism evidence="6 7">
    <name type="scientific">Lottia gigantea</name>
    <name type="common">Giant owl limpet</name>
    <dbReference type="NCBI Taxonomy" id="225164"/>
    <lineage>
        <taxon>Eukaryota</taxon>
        <taxon>Metazoa</taxon>
        <taxon>Spiralia</taxon>
        <taxon>Lophotrochozoa</taxon>
        <taxon>Mollusca</taxon>
        <taxon>Gastropoda</taxon>
        <taxon>Patellogastropoda</taxon>
        <taxon>Lottioidea</taxon>
        <taxon>Lottiidae</taxon>
        <taxon>Lottia</taxon>
    </lineage>
</organism>
<sequence length="521" mass="59571">MYKLFQSVQDEIYPEIEGTIHGDIPKWLNGNLYRNGPGIFEVGKTKYFHWFDGMAVLQHFRIANGKVYYQRRFLKSNTYKCNLEAKRIVISEFGTRAYPDPKQNSLMTLIRKFTKEEKTDNCPISIVRIGNDLFASSETNILHRFDGKTLETLEKIDIHQIIQVNQATAKVHYDDHGVLHNLGYSYGVGTPKYCLFTLSSGSQSRGDSSQKYTGHLISAIDVANTFHPSYIHSFAMTENYYVFLEQPYVINVWDVAAAEVKKLNMIECLEWRKDCRVRFHIIDRKTGKEINSKYIYETMPFLCVNIGNAYEMDGHIVIDLSTFRDNEVLSRYFMTNLAFDIPGATSEGNFPPATYRRFVLPLDLEGQSSIGENLITTGNLHALAILSSKSVVNLTSDVICNTPFELPTINTKFDGKRYKYVYGVTFQSEPKFASSLIKLDVEDKFSREWKEEDCFPSEPTFIARPGGESEDDGVLIASVNTTDDEKLCYLLVLDGKTMEEIARAYFKVWIPKDLHGLFVSD</sequence>
<evidence type="ECO:0000256" key="3">
    <source>
        <dbReference type="ARBA" id="ARBA00023002"/>
    </source>
</evidence>
<evidence type="ECO:0000313" key="6">
    <source>
        <dbReference type="EMBL" id="ESO85228.1"/>
    </source>
</evidence>
<protein>
    <submittedName>
        <fullName evidence="6">Uncharacterized protein</fullName>
    </submittedName>
</protein>
<dbReference type="OMA" id="AIMHSFA"/>
<keyword evidence="2 5" id="KW-0479">Metal-binding</keyword>
<dbReference type="InterPro" id="IPR004294">
    <property type="entry name" value="Carotenoid_Oase"/>
</dbReference>
<evidence type="ECO:0000256" key="5">
    <source>
        <dbReference type="PIRSR" id="PIRSR604294-1"/>
    </source>
</evidence>
<keyword evidence="3" id="KW-0560">Oxidoreductase</keyword>
<dbReference type="HOGENOM" id="CLU_016472_1_1_1"/>
<dbReference type="GO" id="GO:0046872">
    <property type="term" value="F:metal ion binding"/>
    <property type="evidence" value="ECO:0007669"/>
    <property type="project" value="UniProtKB-KW"/>
</dbReference>
<gene>
    <name evidence="6" type="ORF">LOTGIDRAFT_195993</name>
</gene>
<reference evidence="6 7" key="1">
    <citation type="journal article" date="2013" name="Nature">
        <title>Insights into bilaterian evolution from three spiralian genomes.</title>
        <authorList>
            <person name="Simakov O."/>
            <person name="Marletaz F."/>
            <person name="Cho S.J."/>
            <person name="Edsinger-Gonzales E."/>
            <person name="Havlak P."/>
            <person name="Hellsten U."/>
            <person name="Kuo D.H."/>
            <person name="Larsson T."/>
            <person name="Lv J."/>
            <person name="Arendt D."/>
            <person name="Savage R."/>
            <person name="Osoegawa K."/>
            <person name="de Jong P."/>
            <person name="Grimwood J."/>
            <person name="Chapman J.A."/>
            <person name="Shapiro H."/>
            <person name="Aerts A."/>
            <person name="Otillar R.P."/>
            <person name="Terry A.Y."/>
            <person name="Boore J.L."/>
            <person name="Grigoriev I.V."/>
            <person name="Lindberg D.R."/>
            <person name="Seaver E.C."/>
            <person name="Weisblat D.A."/>
            <person name="Putnam N.H."/>
            <person name="Rokhsar D.S."/>
        </authorList>
    </citation>
    <scope>NUCLEOTIDE SEQUENCE [LARGE SCALE GENOMIC DNA]</scope>
</reference>
<dbReference type="PANTHER" id="PTHR10543:SF24">
    <property type="entry name" value="CAROTENOID ISOMEROOXYGENASE"/>
    <property type="match status" value="1"/>
</dbReference>
<dbReference type="GO" id="GO:0016121">
    <property type="term" value="P:carotene catabolic process"/>
    <property type="evidence" value="ECO:0007669"/>
    <property type="project" value="TreeGrafter"/>
</dbReference>
<dbReference type="OrthoDB" id="407010at2759"/>